<dbReference type="PROSITE" id="PS50983">
    <property type="entry name" value="FE_B12_PBP"/>
    <property type="match status" value="1"/>
</dbReference>
<reference evidence="7 8" key="1">
    <citation type="submission" date="2016-10" db="EMBL/GenBank/DDBJ databases">
        <authorList>
            <person name="de Groot N.N."/>
        </authorList>
    </citation>
    <scope>NUCLEOTIDE SEQUENCE [LARGE SCALE GENOMIC DNA]</scope>
    <source>
        <strain evidence="7 8">DSM 22126</strain>
    </source>
</reference>
<feature type="signal peptide" evidence="5">
    <location>
        <begin position="1"/>
        <end position="26"/>
    </location>
</feature>
<organism evidence="7 8">
    <name type="scientific">Paraoerskovia marina</name>
    <dbReference type="NCBI Taxonomy" id="545619"/>
    <lineage>
        <taxon>Bacteria</taxon>
        <taxon>Bacillati</taxon>
        <taxon>Actinomycetota</taxon>
        <taxon>Actinomycetes</taxon>
        <taxon>Micrococcales</taxon>
        <taxon>Cellulomonadaceae</taxon>
        <taxon>Paraoerskovia</taxon>
    </lineage>
</organism>
<comment type="subcellular location">
    <subcellularLocation>
        <location evidence="1">Cell envelope</location>
    </subcellularLocation>
</comment>
<evidence type="ECO:0000256" key="4">
    <source>
        <dbReference type="ARBA" id="ARBA00022729"/>
    </source>
</evidence>
<keyword evidence="3" id="KW-0813">Transport</keyword>
<evidence type="ECO:0000313" key="7">
    <source>
        <dbReference type="EMBL" id="SDR89445.1"/>
    </source>
</evidence>
<gene>
    <name evidence="7" type="ORF">SAMN04489860_0318</name>
</gene>
<dbReference type="OrthoDB" id="1846031at2"/>
<sequence>MRRTRALVAAASAAALLTLAGCSSDAETESEATETASDDAAFPAVVETTFGEVTVEEEPERVVALGWGDAETALALGVQPVGATDWLGFGGDGVGPWAEGMYDESPELIDALQPSYEAIAALEPDLILDVRGSGEQERYDRLSSIAPTIGVPEGGESYLTTSDDQMTMIATALGMPEKGDELLAEVDTAFADAAEAHPDWAGQTVTAATRTGDGWGAYVESEARTQFLLNLGFEQNPEIDALTEADSNFFVSISEEQLDLIDADLVVAFPIGVETADITDDSQWQALPAVADGRSLVIDGDLSNAYSLGTTMATLYAIDQMVPLIEDALG</sequence>
<dbReference type="EMBL" id="LT629776">
    <property type="protein sequence ID" value="SDR89445.1"/>
    <property type="molecule type" value="Genomic_DNA"/>
</dbReference>
<dbReference type="AlphaFoldDB" id="A0A1H1MSU5"/>
<accession>A0A1H1MSU5</accession>
<dbReference type="Pfam" id="PF01497">
    <property type="entry name" value="Peripla_BP_2"/>
    <property type="match status" value="1"/>
</dbReference>
<dbReference type="GO" id="GO:0030288">
    <property type="term" value="C:outer membrane-bounded periplasmic space"/>
    <property type="evidence" value="ECO:0007669"/>
    <property type="project" value="TreeGrafter"/>
</dbReference>
<dbReference type="PANTHER" id="PTHR30532:SF24">
    <property type="entry name" value="FERRIC ENTEROBACTIN-BINDING PERIPLASMIC PROTEIN FEPB"/>
    <property type="match status" value="1"/>
</dbReference>
<dbReference type="RefSeq" id="WP_083371330.1">
    <property type="nucleotide sequence ID" value="NZ_LT629776.1"/>
</dbReference>
<evidence type="ECO:0000256" key="1">
    <source>
        <dbReference type="ARBA" id="ARBA00004196"/>
    </source>
</evidence>
<dbReference type="GO" id="GO:1901678">
    <property type="term" value="P:iron coordination entity transport"/>
    <property type="evidence" value="ECO:0007669"/>
    <property type="project" value="UniProtKB-ARBA"/>
</dbReference>
<protein>
    <submittedName>
        <fullName evidence="7">Iron complex transport system substrate-binding protein</fullName>
    </submittedName>
</protein>
<dbReference type="InterPro" id="IPR051313">
    <property type="entry name" value="Bact_iron-sidero_bind"/>
</dbReference>
<feature type="chain" id="PRO_5009254745" evidence="5">
    <location>
        <begin position="27"/>
        <end position="330"/>
    </location>
</feature>
<keyword evidence="4 5" id="KW-0732">Signal</keyword>
<feature type="domain" description="Fe/B12 periplasmic-binding" evidence="6">
    <location>
        <begin position="61"/>
        <end position="329"/>
    </location>
</feature>
<evidence type="ECO:0000256" key="2">
    <source>
        <dbReference type="ARBA" id="ARBA00008814"/>
    </source>
</evidence>
<comment type="similarity">
    <text evidence="2">Belongs to the bacterial solute-binding protein 8 family.</text>
</comment>
<dbReference type="InterPro" id="IPR002491">
    <property type="entry name" value="ABC_transptr_periplasmic_BD"/>
</dbReference>
<dbReference type="STRING" id="545619.SAMN04489860_0318"/>
<name>A0A1H1MSU5_9CELL</name>
<evidence type="ECO:0000259" key="6">
    <source>
        <dbReference type="PROSITE" id="PS50983"/>
    </source>
</evidence>
<dbReference type="Proteomes" id="UP000185663">
    <property type="component" value="Chromosome I"/>
</dbReference>
<dbReference type="eggNOG" id="COG0614">
    <property type="taxonomic scope" value="Bacteria"/>
</dbReference>
<dbReference type="PROSITE" id="PS51257">
    <property type="entry name" value="PROKAR_LIPOPROTEIN"/>
    <property type="match status" value="1"/>
</dbReference>
<evidence type="ECO:0000256" key="5">
    <source>
        <dbReference type="SAM" id="SignalP"/>
    </source>
</evidence>
<dbReference type="Gene3D" id="3.40.50.1980">
    <property type="entry name" value="Nitrogenase molybdenum iron protein domain"/>
    <property type="match status" value="2"/>
</dbReference>
<evidence type="ECO:0000313" key="8">
    <source>
        <dbReference type="Proteomes" id="UP000185663"/>
    </source>
</evidence>
<dbReference type="CDD" id="cd01146">
    <property type="entry name" value="FhuD"/>
    <property type="match status" value="1"/>
</dbReference>
<proteinExistence type="inferred from homology"/>
<evidence type="ECO:0000256" key="3">
    <source>
        <dbReference type="ARBA" id="ARBA00022448"/>
    </source>
</evidence>
<keyword evidence="8" id="KW-1185">Reference proteome</keyword>
<dbReference type="PANTHER" id="PTHR30532">
    <property type="entry name" value="IRON III DICITRATE-BINDING PERIPLASMIC PROTEIN"/>
    <property type="match status" value="1"/>
</dbReference>
<dbReference type="SUPFAM" id="SSF53807">
    <property type="entry name" value="Helical backbone' metal receptor"/>
    <property type="match status" value="1"/>
</dbReference>